<gene>
    <name evidence="1" type="ORF">HAX54_034008</name>
</gene>
<accession>A0ABS8VEG7</accession>
<comment type="caution">
    <text evidence="1">The sequence shown here is derived from an EMBL/GenBank/DDBJ whole genome shotgun (WGS) entry which is preliminary data.</text>
</comment>
<dbReference type="EMBL" id="JACEIK010004378">
    <property type="protein sequence ID" value="MCD9645239.1"/>
    <property type="molecule type" value="Genomic_DNA"/>
</dbReference>
<protein>
    <submittedName>
        <fullName evidence="1">Uncharacterized protein</fullName>
    </submittedName>
</protein>
<name>A0ABS8VEG7_DATST</name>
<evidence type="ECO:0000313" key="2">
    <source>
        <dbReference type="Proteomes" id="UP000823775"/>
    </source>
</evidence>
<organism evidence="1 2">
    <name type="scientific">Datura stramonium</name>
    <name type="common">Jimsonweed</name>
    <name type="synonym">Common thornapple</name>
    <dbReference type="NCBI Taxonomy" id="4076"/>
    <lineage>
        <taxon>Eukaryota</taxon>
        <taxon>Viridiplantae</taxon>
        <taxon>Streptophyta</taxon>
        <taxon>Embryophyta</taxon>
        <taxon>Tracheophyta</taxon>
        <taxon>Spermatophyta</taxon>
        <taxon>Magnoliopsida</taxon>
        <taxon>eudicotyledons</taxon>
        <taxon>Gunneridae</taxon>
        <taxon>Pentapetalae</taxon>
        <taxon>asterids</taxon>
        <taxon>lamiids</taxon>
        <taxon>Solanales</taxon>
        <taxon>Solanaceae</taxon>
        <taxon>Solanoideae</taxon>
        <taxon>Datureae</taxon>
        <taxon>Datura</taxon>
    </lineage>
</organism>
<keyword evidence="2" id="KW-1185">Reference proteome</keyword>
<sequence>MLREQSRFRVRETLETEREKRRQGVRVSPEIMRFGGFQPVVWPGGIPTMVTRVESEGFLAGSEGEEGGAAVGFTGNYGGRGSGDEGQREVKARFVWLLF</sequence>
<dbReference type="Proteomes" id="UP000823775">
    <property type="component" value="Unassembled WGS sequence"/>
</dbReference>
<reference evidence="1 2" key="1">
    <citation type="journal article" date="2021" name="BMC Genomics">
        <title>Datura genome reveals duplications of psychoactive alkaloid biosynthetic genes and high mutation rate following tissue culture.</title>
        <authorList>
            <person name="Rajewski A."/>
            <person name="Carter-House D."/>
            <person name="Stajich J."/>
            <person name="Litt A."/>
        </authorList>
    </citation>
    <scope>NUCLEOTIDE SEQUENCE [LARGE SCALE GENOMIC DNA]</scope>
    <source>
        <strain evidence="1">AR-01</strain>
    </source>
</reference>
<evidence type="ECO:0000313" key="1">
    <source>
        <dbReference type="EMBL" id="MCD9645239.1"/>
    </source>
</evidence>
<proteinExistence type="predicted"/>